<name>A0A8K1C4G4_PYTOL</name>
<dbReference type="AlphaFoldDB" id="A0A8K1C4G4"/>
<feature type="coiled-coil region" evidence="1">
    <location>
        <begin position="332"/>
        <end position="398"/>
    </location>
</feature>
<keyword evidence="4" id="KW-1185">Reference proteome</keyword>
<evidence type="ECO:0000313" key="3">
    <source>
        <dbReference type="EMBL" id="TMW56253.1"/>
    </source>
</evidence>
<sequence>MEANSLLQVQELHKKFQDLNDEISQALRHQEDALSATSTATSSSSVRAVRLVKRAFDWREDVHALAKHIDLQLQNSRALRAREAQVLIPADLKTSEEDDGAKLRCLRSDLRLLQEFRLAYLHSKGIDASNTAIDTEMKQVSDLVELSSKKEKSGGKEVQTPLIVQLFEARRELTSKISEDVVKDTKQFELDAGISELTGATTRTDRDLLASWDAQLYVELVQAMLDLQKELKDRFTSPFVSGVRTGQNVLSTQDEYSSTSMATGSSGSERSAHETLEDHDYRRQSIQPSTFSGGDNKSKAAVMSDEVHLTLQKLRREYADLKHTHAKVLLTNSQLGDDIAHLQRKYEDEKRAHMNEKKWYVPKIQKLEETVVTTSKALEELKLNVELITNMYKTLSQTLSTHVDEENELKDERDRITALLAHEIKKVAMLTKDGERKDCLVTIAMAARLEMCELAKRCEQNMLVMEKEKNIAVEKAKQLEDELAVTRLQLESAYSRLEATDNALRAAKTTIERMQHEMDVCLSAAQTKQDELKAYYDKEMSMLQQRFDKTKRELLDTMSQNLSLDGRLRKAQEKLNRLVNKANAKEGGASTEGKA</sequence>
<feature type="compositionally biased region" description="Polar residues" evidence="2">
    <location>
        <begin position="284"/>
        <end position="295"/>
    </location>
</feature>
<proteinExistence type="predicted"/>
<dbReference type="EMBL" id="SPLM01000146">
    <property type="protein sequence ID" value="TMW56253.1"/>
    <property type="molecule type" value="Genomic_DNA"/>
</dbReference>
<feature type="compositionally biased region" description="Low complexity" evidence="2">
    <location>
        <begin position="257"/>
        <end position="268"/>
    </location>
</feature>
<evidence type="ECO:0000256" key="2">
    <source>
        <dbReference type="SAM" id="MobiDB-lite"/>
    </source>
</evidence>
<dbReference type="Proteomes" id="UP000794436">
    <property type="component" value="Unassembled WGS sequence"/>
</dbReference>
<feature type="coiled-coil region" evidence="1">
    <location>
        <begin position="561"/>
        <end position="588"/>
    </location>
</feature>
<gene>
    <name evidence="3" type="ORF">Poli38472_008901</name>
</gene>
<evidence type="ECO:0000256" key="1">
    <source>
        <dbReference type="SAM" id="Coils"/>
    </source>
</evidence>
<dbReference type="OrthoDB" id="5516652at2759"/>
<comment type="caution">
    <text evidence="3">The sequence shown here is derived from an EMBL/GenBank/DDBJ whole genome shotgun (WGS) entry which is preliminary data.</text>
</comment>
<accession>A0A8K1C4G4</accession>
<feature type="compositionally biased region" description="Basic and acidic residues" evidence="2">
    <location>
        <begin position="270"/>
        <end position="283"/>
    </location>
</feature>
<feature type="coiled-coil region" evidence="1">
    <location>
        <begin position="462"/>
        <end position="517"/>
    </location>
</feature>
<reference evidence="3" key="1">
    <citation type="submission" date="2019-03" db="EMBL/GenBank/DDBJ databases">
        <title>Long read genome sequence of the mycoparasitic Pythium oligandrum ATCC 38472 isolated from sugarbeet rhizosphere.</title>
        <authorList>
            <person name="Gaulin E."/>
        </authorList>
    </citation>
    <scope>NUCLEOTIDE SEQUENCE</scope>
    <source>
        <strain evidence="3">ATCC 38472_TT</strain>
    </source>
</reference>
<evidence type="ECO:0000313" key="4">
    <source>
        <dbReference type="Proteomes" id="UP000794436"/>
    </source>
</evidence>
<organism evidence="3 4">
    <name type="scientific">Pythium oligandrum</name>
    <name type="common">Mycoparasitic fungus</name>
    <dbReference type="NCBI Taxonomy" id="41045"/>
    <lineage>
        <taxon>Eukaryota</taxon>
        <taxon>Sar</taxon>
        <taxon>Stramenopiles</taxon>
        <taxon>Oomycota</taxon>
        <taxon>Peronosporomycetes</taxon>
        <taxon>Pythiales</taxon>
        <taxon>Pythiaceae</taxon>
        <taxon>Pythium</taxon>
    </lineage>
</organism>
<protein>
    <submittedName>
        <fullName evidence="3">Uncharacterized protein</fullName>
    </submittedName>
</protein>
<keyword evidence="1" id="KW-0175">Coiled coil</keyword>
<feature type="region of interest" description="Disordered" evidence="2">
    <location>
        <begin position="251"/>
        <end position="299"/>
    </location>
</feature>